<name>A0A378JF83_9GAMM</name>
<dbReference type="Proteomes" id="UP000054691">
    <property type="component" value="Unassembled WGS sequence"/>
</dbReference>
<dbReference type="RefSeq" id="WP_058499489.1">
    <property type="nucleotide sequence ID" value="NZ_CAAAHW010000004.1"/>
</dbReference>
<dbReference type="Proteomes" id="UP000254476">
    <property type="component" value="Unassembled WGS sequence"/>
</dbReference>
<protein>
    <submittedName>
        <fullName evidence="2">RNA binding protein (Contains ribosomal protein S1 domain)</fullName>
    </submittedName>
</protein>
<dbReference type="GO" id="GO:0005840">
    <property type="term" value="C:ribosome"/>
    <property type="evidence" value="ECO:0007669"/>
    <property type="project" value="UniProtKB-KW"/>
</dbReference>
<dbReference type="EMBL" id="LNYE01000023">
    <property type="protein sequence ID" value="KTD09135.1"/>
    <property type="molecule type" value="Genomic_DNA"/>
</dbReference>
<accession>A0A378JF83</accession>
<reference evidence="1 3" key="1">
    <citation type="submission" date="2015-11" db="EMBL/GenBank/DDBJ databases">
        <title>Genomic analysis of 38 Legionella species identifies large and diverse effector repertoires.</title>
        <authorList>
            <person name="Burstein D."/>
            <person name="Amaro F."/>
            <person name="Zusman T."/>
            <person name="Lifshitz Z."/>
            <person name="Cohen O."/>
            <person name="Gilbert J.A."/>
            <person name="Pupko T."/>
            <person name="Shuman H.A."/>
            <person name="Segal G."/>
        </authorList>
    </citation>
    <scope>NUCLEOTIDE SEQUENCE [LARGE SCALE GENOMIC DNA]</scope>
    <source>
        <strain evidence="1 3">Lyon 8420412</strain>
    </source>
</reference>
<sequence length="246" mass="28695">MKILYIPFHEENDLVLSAINWKKRLSNENLLIIQHGQPIDYKVIENSGDTITIYVLAHGMDSSLEPFHLASKANITSTTTKLDIKEIAERFNSDFVCIHHKIVSIKLYFCNNQGNQKSIAERFNQNLTLFTSSIDYYAGTLFAPMNDKIKYSLFDGTWYKAAQVRTTLYPQIASMDSDVRLTVKERSLLKFLEDAKQKRFNTMIQRQHKARQERIMKNRAEYTEKCRLSMEEIPDKHSNHHSYYSG</sequence>
<dbReference type="OrthoDB" id="5651859at2"/>
<keyword evidence="3" id="KW-1185">Reference proteome</keyword>
<evidence type="ECO:0000313" key="2">
    <source>
        <dbReference type="EMBL" id="STX45651.1"/>
    </source>
</evidence>
<evidence type="ECO:0000313" key="3">
    <source>
        <dbReference type="Proteomes" id="UP000054691"/>
    </source>
</evidence>
<dbReference type="AlphaFoldDB" id="A0A378JF83"/>
<proteinExistence type="predicted"/>
<reference evidence="2 4" key="2">
    <citation type="submission" date="2018-06" db="EMBL/GenBank/DDBJ databases">
        <authorList>
            <consortium name="Pathogen Informatics"/>
            <person name="Doyle S."/>
        </authorList>
    </citation>
    <scope>NUCLEOTIDE SEQUENCE [LARGE SCALE GENOMIC DNA]</scope>
    <source>
        <strain evidence="2 4">NCTC12388</strain>
    </source>
</reference>
<dbReference type="EMBL" id="UGOB01000001">
    <property type="protein sequence ID" value="STX45651.1"/>
    <property type="molecule type" value="Genomic_DNA"/>
</dbReference>
<keyword evidence="2" id="KW-0689">Ribosomal protein</keyword>
<gene>
    <name evidence="1" type="ORF">Lgra_2370</name>
    <name evidence="2" type="ORF">NCTC12388_02393</name>
</gene>
<organism evidence="2 4">
    <name type="scientific">Legionella gratiana</name>
    <dbReference type="NCBI Taxonomy" id="45066"/>
    <lineage>
        <taxon>Bacteria</taxon>
        <taxon>Pseudomonadati</taxon>
        <taxon>Pseudomonadota</taxon>
        <taxon>Gammaproteobacteria</taxon>
        <taxon>Legionellales</taxon>
        <taxon>Legionellaceae</taxon>
        <taxon>Legionella</taxon>
    </lineage>
</organism>
<keyword evidence="2" id="KW-0687">Ribonucleoprotein</keyword>
<evidence type="ECO:0000313" key="4">
    <source>
        <dbReference type="Proteomes" id="UP000254476"/>
    </source>
</evidence>
<dbReference type="STRING" id="45066.Lgra_2370"/>
<evidence type="ECO:0000313" key="1">
    <source>
        <dbReference type="EMBL" id="KTD09135.1"/>
    </source>
</evidence>